<sequence>MCIILDECVVLLVLGLQAAMVLPSIAVTREIGLAVLFFYFVTAGYSTTYAFLYTLRECCPCLDAFQRHGAKLFYLLHLGLIAISVATISTLLKPYFSDFDFSEYCAANGLDHNLSNTGCRKLQGYMVLAIMALTLEVGFSIYMLLLGRRLSKKHQIEYTRLQREKALSDSELPSVQKKKGAKKGSAEVI</sequence>
<feature type="transmembrane region" description="Helical" evidence="2">
    <location>
        <begin position="72"/>
        <end position="92"/>
    </location>
</feature>
<evidence type="ECO:0000313" key="3">
    <source>
        <dbReference type="EMBL" id="KAF0696023.1"/>
    </source>
</evidence>
<accession>A0A485KY60</accession>
<keyword evidence="2" id="KW-1133">Transmembrane helix</keyword>
<reference evidence="3" key="2">
    <citation type="submission" date="2019-06" db="EMBL/GenBank/DDBJ databases">
        <title>Genomics analysis of Aphanomyces spp. identifies a new class of oomycete effector associated with host adaptation.</title>
        <authorList>
            <person name="Gaulin E."/>
        </authorList>
    </citation>
    <scope>NUCLEOTIDE SEQUENCE</scope>
    <source>
        <strain evidence="3">CBS 578.67</strain>
    </source>
</reference>
<dbReference type="AlphaFoldDB" id="A0A485KY60"/>
<reference evidence="4 5" key="1">
    <citation type="submission" date="2019-03" db="EMBL/GenBank/DDBJ databases">
        <authorList>
            <person name="Gaulin E."/>
            <person name="Dumas B."/>
        </authorList>
    </citation>
    <scope>NUCLEOTIDE SEQUENCE [LARGE SCALE GENOMIC DNA]</scope>
    <source>
        <strain evidence="4">CBS 568.67</strain>
    </source>
</reference>
<dbReference type="EMBL" id="VJMH01005437">
    <property type="protein sequence ID" value="KAF0696023.1"/>
    <property type="molecule type" value="Genomic_DNA"/>
</dbReference>
<evidence type="ECO:0000256" key="1">
    <source>
        <dbReference type="SAM" id="MobiDB-lite"/>
    </source>
</evidence>
<gene>
    <name evidence="4" type="primary">Aste57867_13186</name>
    <name evidence="3" type="ORF">As57867_013137</name>
    <name evidence="4" type="ORF">ASTE57867_13186</name>
</gene>
<evidence type="ECO:0000313" key="4">
    <source>
        <dbReference type="EMBL" id="VFT90027.1"/>
    </source>
</evidence>
<proteinExistence type="predicted"/>
<dbReference type="OrthoDB" id="71953at2759"/>
<keyword evidence="2" id="KW-0472">Membrane</keyword>
<organism evidence="4 5">
    <name type="scientific">Aphanomyces stellatus</name>
    <dbReference type="NCBI Taxonomy" id="120398"/>
    <lineage>
        <taxon>Eukaryota</taxon>
        <taxon>Sar</taxon>
        <taxon>Stramenopiles</taxon>
        <taxon>Oomycota</taxon>
        <taxon>Saprolegniomycetes</taxon>
        <taxon>Saprolegniales</taxon>
        <taxon>Verrucalvaceae</taxon>
        <taxon>Aphanomyces</taxon>
    </lineage>
</organism>
<keyword evidence="5" id="KW-1185">Reference proteome</keyword>
<feature type="transmembrane region" description="Helical" evidence="2">
    <location>
        <begin position="31"/>
        <end position="52"/>
    </location>
</feature>
<feature type="transmembrane region" description="Helical" evidence="2">
    <location>
        <begin position="124"/>
        <end position="145"/>
    </location>
</feature>
<dbReference type="EMBL" id="CAADRA010005458">
    <property type="protein sequence ID" value="VFT90027.1"/>
    <property type="molecule type" value="Genomic_DNA"/>
</dbReference>
<evidence type="ECO:0000313" key="5">
    <source>
        <dbReference type="Proteomes" id="UP000332933"/>
    </source>
</evidence>
<name>A0A485KY60_9STRA</name>
<protein>
    <submittedName>
        <fullName evidence="4">Aste57867_13186 protein</fullName>
    </submittedName>
</protein>
<feature type="region of interest" description="Disordered" evidence="1">
    <location>
        <begin position="167"/>
        <end position="189"/>
    </location>
</feature>
<keyword evidence="2" id="KW-0812">Transmembrane</keyword>
<evidence type="ECO:0000256" key="2">
    <source>
        <dbReference type="SAM" id="Phobius"/>
    </source>
</evidence>
<dbReference type="Proteomes" id="UP000332933">
    <property type="component" value="Unassembled WGS sequence"/>
</dbReference>